<organism evidence="2 3">
    <name type="scientific">Methylophilus medardicus</name>
    <dbReference type="NCBI Taxonomy" id="2588534"/>
    <lineage>
        <taxon>Bacteria</taxon>
        <taxon>Pseudomonadati</taxon>
        <taxon>Pseudomonadota</taxon>
        <taxon>Betaproteobacteria</taxon>
        <taxon>Nitrosomonadales</taxon>
        <taxon>Methylophilaceae</taxon>
        <taxon>Methylophilus</taxon>
    </lineage>
</organism>
<evidence type="ECO:0000313" key="3">
    <source>
        <dbReference type="Proteomes" id="UP000311008"/>
    </source>
</evidence>
<gene>
    <name evidence="2" type="ORF">FIU01_00855</name>
</gene>
<feature type="chain" id="PRO_5022812444" evidence="1">
    <location>
        <begin position="26"/>
        <end position="257"/>
    </location>
</feature>
<dbReference type="Proteomes" id="UP000311008">
    <property type="component" value="Chromosome"/>
</dbReference>
<dbReference type="AlphaFoldDB" id="A0A5B8CPM5"/>
<feature type="signal peptide" evidence="1">
    <location>
        <begin position="1"/>
        <end position="25"/>
    </location>
</feature>
<keyword evidence="3" id="KW-1185">Reference proteome</keyword>
<dbReference type="InterPro" id="IPR013424">
    <property type="entry name" value="Ice-binding_C"/>
</dbReference>
<dbReference type="KEGG" id="mmec:FIU01_00855"/>
<evidence type="ECO:0000313" key="2">
    <source>
        <dbReference type="EMBL" id="QDC43213.1"/>
    </source>
</evidence>
<protein>
    <submittedName>
        <fullName evidence="2">PEP-CTERM sorting domain-containing protein</fullName>
    </submittedName>
</protein>
<keyword evidence="1" id="KW-0732">Signal</keyword>
<dbReference type="OrthoDB" id="8899601at2"/>
<dbReference type="NCBIfam" id="TIGR02595">
    <property type="entry name" value="PEP_CTERM"/>
    <property type="match status" value="1"/>
</dbReference>
<proteinExistence type="predicted"/>
<dbReference type="EMBL" id="CP040946">
    <property type="protein sequence ID" value="QDC43213.1"/>
    <property type="molecule type" value="Genomic_DNA"/>
</dbReference>
<dbReference type="RefSeq" id="WP_140002057.1">
    <property type="nucleotide sequence ID" value="NZ_CP040946.1"/>
</dbReference>
<evidence type="ECO:0000256" key="1">
    <source>
        <dbReference type="SAM" id="SignalP"/>
    </source>
</evidence>
<name>A0A5B8CPM5_9PROT</name>
<reference evidence="3" key="1">
    <citation type="journal article" date="2019" name="ISME J.">
        <title>Evolution in action: habitat transition from sediment to the pelagial leads to genome streamlining in Methylophilaceae.</title>
        <authorList>
            <person name="Salcher M."/>
            <person name="Schaefle D."/>
            <person name="Kaspar M."/>
            <person name="Neuenschwander S.M."/>
            <person name="Ghai R."/>
        </authorList>
    </citation>
    <scope>NUCLEOTIDE SEQUENCE [LARGE SCALE GENOMIC DNA]</scope>
    <source>
        <strain evidence="3">MMS-M-51</strain>
    </source>
</reference>
<accession>A0A5B8CPM5</accession>
<sequence>MMLPKKFGTLLLLLSSLAGVQSVNANVTFDYDNSSNCFPFGSCPVNEVIEYQQFYSHYQFGTDPLEITGIRFKPAQGGSGGFEPTSLSFTLTLSTTLSNVGSFYGDYANQALSNSFAANLGVNTVTIFSGTVSLSSSGDDVFDIAIPFATPYLYDPYAGNLLIGISNINGGIPLTGFAAGGSPLISRFVNGVYGGNPNVFSEAGYGLATQFISTATPIPEPFPDQPPLYVPEPSAPAMLFAGLGLLYLRRRQKWIKK</sequence>